<reference evidence="2" key="2">
    <citation type="submission" date="2020-11" db="EMBL/GenBank/DDBJ databases">
        <authorList>
            <person name="Cecchin M."/>
            <person name="Marcolungo L."/>
            <person name="Rossato M."/>
            <person name="Girolomoni L."/>
            <person name="Cosentino E."/>
            <person name="Cuine S."/>
            <person name="Li-Beisson Y."/>
            <person name="Delledonne M."/>
            <person name="Ballottari M."/>
        </authorList>
    </citation>
    <scope>NUCLEOTIDE SEQUENCE</scope>
    <source>
        <strain evidence="2">211/11P</strain>
        <tissue evidence="2">Whole cell</tissue>
    </source>
</reference>
<dbReference type="Pfam" id="PF06405">
    <property type="entry name" value="RCC_reductase"/>
    <property type="match status" value="1"/>
</dbReference>
<protein>
    <submittedName>
        <fullName evidence="2">Uncharacterized protein</fullName>
    </submittedName>
</protein>
<name>A0A9D4TGH9_CHLVU</name>
<organism evidence="2 3">
    <name type="scientific">Chlorella vulgaris</name>
    <name type="common">Green alga</name>
    <dbReference type="NCBI Taxonomy" id="3077"/>
    <lineage>
        <taxon>Eukaryota</taxon>
        <taxon>Viridiplantae</taxon>
        <taxon>Chlorophyta</taxon>
        <taxon>core chlorophytes</taxon>
        <taxon>Trebouxiophyceae</taxon>
        <taxon>Chlorellales</taxon>
        <taxon>Chlorellaceae</taxon>
        <taxon>Chlorella clade</taxon>
        <taxon>Chlorella</taxon>
    </lineage>
</organism>
<dbReference type="InterPro" id="IPR009439">
    <property type="entry name" value="RCC_reductase"/>
</dbReference>
<reference evidence="2" key="1">
    <citation type="journal article" date="2019" name="Plant J.">
        <title>Chlorella vulgaris genome assembly and annotation reveals the molecular basis for metabolic acclimation to high light conditions.</title>
        <authorList>
            <person name="Cecchin M."/>
            <person name="Marcolungo L."/>
            <person name="Rossato M."/>
            <person name="Girolomoni L."/>
            <person name="Cosentino E."/>
            <person name="Cuine S."/>
            <person name="Li-Beisson Y."/>
            <person name="Delledonne M."/>
            <person name="Ballottari M."/>
        </authorList>
    </citation>
    <scope>NUCLEOTIDE SEQUENCE</scope>
    <source>
        <strain evidence="2">211/11P</strain>
    </source>
</reference>
<accession>A0A9D4TGH9</accession>
<comment type="caution">
    <text evidence="2">The sequence shown here is derived from an EMBL/GenBank/DDBJ whole genome shotgun (WGS) entry which is preliminary data.</text>
</comment>
<evidence type="ECO:0000313" key="2">
    <source>
        <dbReference type="EMBL" id="KAI3424951.1"/>
    </source>
</evidence>
<dbReference type="Proteomes" id="UP001055712">
    <property type="component" value="Unassembled WGS sequence"/>
</dbReference>
<proteinExistence type="predicted"/>
<evidence type="ECO:0000256" key="1">
    <source>
        <dbReference type="SAM" id="MobiDB-lite"/>
    </source>
</evidence>
<dbReference type="OrthoDB" id="507581at2759"/>
<feature type="region of interest" description="Disordered" evidence="1">
    <location>
        <begin position="32"/>
        <end position="58"/>
    </location>
</feature>
<dbReference type="AlphaFoldDB" id="A0A9D4TGH9"/>
<dbReference type="Gene3D" id="3.40.1500.20">
    <property type="match status" value="1"/>
</dbReference>
<keyword evidence="3" id="KW-1185">Reference proteome</keyword>
<gene>
    <name evidence="2" type="ORF">D9Q98_008333</name>
</gene>
<evidence type="ECO:0000313" key="3">
    <source>
        <dbReference type="Proteomes" id="UP001055712"/>
    </source>
</evidence>
<dbReference type="EMBL" id="SIDB01000012">
    <property type="protein sequence ID" value="KAI3424951.1"/>
    <property type="molecule type" value="Genomic_DNA"/>
</dbReference>
<sequence>MHLHMTIGSHRRPSATPSFTLTCRRPRWCPAQRPMAAASSSSQRDGPPALQEMDASSPAYAAVRQTQAAVMQVFTDHLLLAPASDGSANPGGKLEVASDDGSAAAAVQSYSGPGVRWLSSSALARPGMGFGGTIMQGFADGSSDVPHFLLEQTLFGGKVLLSLVLWPRRDWMLDDAYLQRYYGTAPPGCELTYNDLYNRTMAHPDWKLYQSPVLVVKPMMSAAFAFTFPPTEENLLLAQEAATGVALLWVSFLKQRQADGTKEQADEGVQLYDARYIQAVAEDPGNVMAARLFGEQNTNAIVKAMHGDATKEPLTF</sequence>
<dbReference type="GO" id="GO:0051743">
    <property type="term" value="F:red chlorophyll catabolite reductase activity"/>
    <property type="evidence" value="ECO:0007669"/>
    <property type="project" value="InterPro"/>
</dbReference>